<dbReference type="PANTHER" id="PTHR43617">
    <property type="entry name" value="L-AMINO ACID N-ACETYLTRANSFERASE"/>
    <property type="match status" value="1"/>
</dbReference>
<gene>
    <name evidence="2" type="ORF">PQO05_04580</name>
</gene>
<evidence type="ECO:0000259" key="1">
    <source>
        <dbReference type="PROSITE" id="PS51186"/>
    </source>
</evidence>
<dbReference type="SUPFAM" id="SSF55729">
    <property type="entry name" value="Acyl-CoA N-acyltransferases (Nat)"/>
    <property type="match status" value="1"/>
</dbReference>
<dbReference type="Proteomes" id="UP001216139">
    <property type="component" value="Chromosome"/>
</dbReference>
<accession>A0ABY7T9P0</accession>
<dbReference type="PROSITE" id="PS51186">
    <property type="entry name" value="GNAT"/>
    <property type="match status" value="1"/>
</dbReference>
<proteinExistence type="predicted"/>
<sequence length="170" mass="19138">MSISIATVTDTEELTALVNSAYRGESSKQGWTTESSLLDGNRIDDEFMLSYLQDENVTILKHVNDEELITGCVYLETKGDKLYLGMLTVSPVEQGKGIGKLLLAEADEYARDKNLEAITITVITTRHELIAWYERHGYQQTGELRPFHVDPRFGIPKAPIELLVMEKSIM</sequence>
<evidence type="ECO:0000313" key="3">
    <source>
        <dbReference type="Proteomes" id="UP001216139"/>
    </source>
</evidence>
<dbReference type="PANTHER" id="PTHR43617:SF9">
    <property type="entry name" value="GNAT FAMILY ACETYLTRANSFERASE"/>
    <property type="match status" value="1"/>
</dbReference>
<name>A0ABY7T9P0_9SPHI</name>
<evidence type="ECO:0000313" key="2">
    <source>
        <dbReference type="EMBL" id="WCT13205.1"/>
    </source>
</evidence>
<dbReference type="EMBL" id="CP117167">
    <property type="protein sequence ID" value="WCT13205.1"/>
    <property type="molecule type" value="Genomic_DNA"/>
</dbReference>
<protein>
    <submittedName>
        <fullName evidence="2">GNAT family N-acetyltransferase</fullName>
    </submittedName>
</protein>
<dbReference type="InterPro" id="IPR000182">
    <property type="entry name" value="GNAT_dom"/>
</dbReference>
<dbReference type="CDD" id="cd04301">
    <property type="entry name" value="NAT_SF"/>
    <property type="match status" value="1"/>
</dbReference>
<feature type="domain" description="N-acetyltransferase" evidence="1">
    <location>
        <begin position="1"/>
        <end position="170"/>
    </location>
</feature>
<dbReference type="InterPro" id="IPR050276">
    <property type="entry name" value="MshD_Acetyltransferase"/>
</dbReference>
<organism evidence="2 3">
    <name type="scientific">Mucilaginibacter jinjuensis</name>
    <dbReference type="NCBI Taxonomy" id="1176721"/>
    <lineage>
        <taxon>Bacteria</taxon>
        <taxon>Pseudomonadati</taxon>
        <taxon>Bacteroidota</taxon>
        <taxon>Sphingobacteriia</taxon>
        <taxon>Sphingobacteriales</taxon>
        <taxon>Sphingobacteriaceae</taxon>
        <taxon>Mucilaginibacter</taxon>
    </lineage>
</organism>
<dbReference type="Gene3D" id="3.40.630.30">
    <property type="match status" value="1"/>
</dbReference>
<keyword evidence="3" id="KW-1185">Reference proteome</keyword>
<reference evidence="2 3" key="1">
    <citation type="submission" date="2023-02" db="EMBL/GenBank/DDBJ databases">
        <title>Genome sequence of Mucilaginibacter jinjuensis strain KACC 16571.</title>
        <authorList>
            <person name="Kim S."/>
            <person name="Heo J."/>
            <person name="Kwon S.-W."/>
        </authorList>
    </citation>
    <scope>NUCLEOTIDE SEQUENCE [LARGE SCALE GENOMIC DNA]</scope>
    <source>
        <strain evidence="2 3">KACC 16571</strain>
    </source>
</reference>
<dbReference type="Pfam" id="PF00583">
    <property type="entry name" value="Acetyltransf_1"/>
    <property type="match status" value="1"/>
</dbReference>
<dbReference type="InterPro" id="IPR016181">
    <property type="entry name" value="Acyl_CoA_acyltransferase"/>
</dbReference>
<dbReference type="RefSeq" id="WP_273631480.1">
    <property type="nucleotide sequence ID" value="NZ_CP117167.1"/>
</dbReference>